<proteinExistence type="predicted"/>
<gene>
    <name evidence="2" type="ORF">Tco_1015822</name>
</gene>
<dbReference type="EMBL" id="BQNB010017535">
    <property type="protein sequence ID" value="GJT64342.1"/>
    <property type="molecule type" value="Genomic_DNA"/>
</dbReference>
<keyword evidence="3" id="KW-1185">Reference proteome</keyword>
<protein>
    <submittedName>
        <fullName evidence="2">Uncharacterized protein</fullName>
    </submittedName>
</protein>
<name>A0ABQ5FPC1_9ASTR</name>
<evidence type="ECO:0000256" key="1">
    <source>
        <dbReference type="SAM" id="MobiDB-lite"/>
    </source>
</evidence>
<reference evidence="2" key="1">
    <citation type="journal article" date="2022" name="Int. J. Mol. Sci.">
        <title>Draft Genome of Tanacetum Coccineum: Genomic Comparison of Closely Related Tanacetum-Family Plants.</title>
        <authorList>
            <person name="Yamashiro T."/>
            <person name="Shiraishi A."/>
            <person name="Nakayama K."/>
            <person name="Satake H."/>
        </authorList>
    </citation>
    <scope>NUCLEOTIDE SEQUENCE</scope>
</reference>
<evidence type="ECO:0000313" key="3">
    <source>
        <dbReference type="Proteomes" id="UP001151760"/>
    </source>
</evidence>
<reference evidence="2" key="2">
    <citation type="submission" date="2022-01" db="EMBL/GenBank/DDBJ databases">
        <authorList>
            <person name="Yamashiro T."/>
            <person name="Shiraishi A."/>
            <person name="Satake H."/>
            <person name="Nakayama K."/>
        </authorList>
    </citation>
    <scope>NUCLEOTIDE SEQUENCE</scope>
</reference>
<organism evidence="2 3">
    <name type="scientific">Tanacetum coccineum</name>
    <dbReference type="NCBI Taxonomy" id="301880"/>
    <lineage>
        <taxon>Eukaryota</taxon>
        <taxon>Viridiplantae</taxon>
        <taxon>Streptophyta</taxon>
        <taxon>Embryophyta</taxon>
        <taxon>Tracheophyta</taxon>
        <taxon>Spermatophyta</taxon>
        <taxon>Magnoliopsida</taxon>
        <taxon>eudicotyledons</taxon>
        <taxon>Gunneridae</taxon>
        <taxon>Pentapetalae</taxon>
        <taxon>asterids</taxon>
        <taxon>campanulids</taxon>
        <taxon>Asterales</taxon>
        <taxon>Asteraceae</taxon>
        <taxon>Asteroideae</taxon>
        <taxon>Anthemideae</taxon>
        <taxon>Anthemidinae</taxon>
        <taxon>Tanacetum</taxon>
    </lineage>
</organism>
<sequence>MYRTKGHGLPVSNRETGVGTTPFCPSNVGEGEGGLSETGCRAGVGSLTGKPRESLAIAEAAKNAYKIALATPDHCSTQWQAWGCQSSMKYSAAEQSTTEKLMHTAGTHTLSAEMNPPAEVCQQNHSTTSRNQPVSRKNVQLAAVLTPAITNNIQKISPDRPCKNLEYTVYNNKPPLRLIPPSMP</sequence>
<feature type="region of interest" description="Disordered" evidence="1">
    <location>
        <begin position="1"/>
        <end position="22"/>
    </location>
</feature>
<dbReference type="Proteomes" id="UP001151760">
    <property type="component" value="Unassembled WGS sequence"/>
</dbReference>
<accession>A0ABQ5FPC1</accession>
<comment type="caution">
    <text evidence="2">The sequence shown here is derived from an EMBL/GenBank/DDBJ whole genome shotgun (WGS) entry which is preliminary data.</text>
</comment>
<evidence type="ECO:0000313" key="2">
    <source>
        <dbReference type="EMBL" id="GJT64342.1"/>
    </source>
</evidence>